<sequence length="420" mass="46942">MSFSVDVPNLKIWDNAAFDDDDPAGAKASLPLQPISLNISNWPNLDPGVEKSSKKPCKQNFGEIPNDDNVDAEIEELEKEIRRLSLKLESLRIKKAERDLKIATARRGRIVPAKFMEQKPATASKKMEGSPARLRRRGFSLGPLEIHGSVRKSCFQKLEGIKEEKTPPKARPFLTTAKEIHGCKKDASSSGYRRRGESLGPSEIALNSRSRLPSKLQEIKERKKRQSLSVSPRSRKPSISAISELKKGIATVSAIRGVKREDSILGSLKPKELFQEKQNPISCKKSLKKAKVRIVASRFSLASAHSEEPENKRRKWSLPEPDKRPLSLGESSNGSETEKERRENGEPLLIASSPPSIMKIATKLPRIRTFRSMAESPRDSGCAKRVAQLVENKSHFSMEDEQDSVVSPCNSLNFEEQCSW</sequence>
<evidence type="ECO:0000256" key="1">
    <source>
        <dbReference type="SAM" id="Coils"/>
    </source>
</evidence>
<dbReference type="AlphaFoldDB" id="A0AAV7GTY2"/>
<accession>A0AAV7GTY2</accession>
<organism evidence="3 4">
    <name type="scientific">Dendrobium chrysotoxum</name>
    <name type="common">Orchid</name>
    <dbReference type="NCBI Taxonomy" id="161865"/>
    <lineage>
        <taxon>Eukaryota</taxon>
        <taxon>Viridiplantae</taxon>
        <taxon>Streptophyta</taxon>
        <taxon>Embryophyta</taxon>
        <taxon>Tracheophyta</taxon>
        <taxon>Spermatophyta</taxon>
        <taxon>Magnoliopsida</taxon>
        <taxon>Liliopsida</taxon>
        <taxon>Asparagales</taxon>
        <taxon>Orchidaceae</taxon>
        <taxon>Epidendroideae</taxon>
        <taxon>Malaxideae</taxon>
        <taxon>Dendrobiinae</taxon>
        <taxon>Dendrobium</taxon>
    </lineage>
</organism>
<reference evidence="3 4" key="1">
    <citation type="journal article" date="2021" name="Hortic Res">
        <title>Chromosome-scale assembly of the Dendrobium chrysotoxum genome enhances the understanding of orchid evolution.</title>
        <authorList>
            <person name="Zhang Y."/>
            <person name="Zhang G.Q."/>
            <person name="Zhang D."/>
            <person name="Liu X.D."/>
            <person name="Xu X.Y."/>
            <person name="Sun W.H."/>
            <person name="Yu X."/>
            <person name="Zhu X."/>
            <person name="Wang Z.W."/>
            <person name="Zhao X."/>
            <person name="Zhong W.Y."/>
            <person name="Chen H."/>
            <person name="Yin W.L."/>
            <person name="Huang T."/>
            <person name="Niu S.C."/>
            <person name="Liu Z.J."/>
        </authorList>
    </citation>
    <scope>NUCLEOTIDE SEQUENCE [LARGE SCALE GENOMIC DNA]</scope>
    <source>
        <strain evidence="3">Lindl</strain>
    </source>
</reference>
<dbReference type="Proteomes" id="UP000775213">
    <property type="component" value="Unassembled WGS sequence"/>
</dbReference>
<evidence type="ECO:0000313" key="3">
    <source>
        <dbReference type="EMBL" id="KAH0459882.1"/>
    </source>
</evidence>
<gene>
    <name evidence="3" type="ORF">IEQ34_010545</name>
</gene>
<comment type="caution">
    <text evidence="3">The sequence shown here is derived from an EMBL/GenBank/DDBJ whole genome shotgun (WGS) entry which is preliminary data.</text>
</comment>
<evidence type="ECO:0000313" key="4">
    <source>
        <dbReference type="Proteomes" id="UP000775213"/>
    </source>
</evidence>
<dbReference type="EMBL" id="JAGFBR010000010">
    <property type="protein sequence ID" value="KAH0459882.1"/>
    <property type="molecule type" value="Genomic_DNA"/>
</dbReference>
<keyword evidence="4" id="KW-1185">Reference proteome</keyword>
<keyword evidence="1" id="KW-0175">Coiled coil</keyword>
<feature type="region of interest" description="Disordered" evidence="2">
    <location>
        <begin position="301"/>
        <end position="354"/>
    </location>
</feature>
<feature type="region of interest" description="Disordered" evidence="2">
    <location>
        <begin position="182"/>
        <end position="239"/>
    </location>
</feature>
<evidence type="ECO:0000256" key="2">
    <source>
        <dbReference type="SAM" id="MobiDB-lite"/>
    </source>
</evidence>
<feature type="compositionally biased region" description="Basic and acidic residues" evidence="2">
    <location>
        <begin position="336"/>
        <end position="345"/>
    </location>
</feature>
<protein>
    <submittedName>
        <fullName evidence="3">Uncharacterized protein</fullName>
    </submittedName>
</protein>
<dbReference type="PANTHER" id="PTHR36386">
    <property type="entry name" value="OS06G0683900 PROTEIN"/>
    <property type="match status" value="1"/>
</dbReference>
<dbReference type="PANTHER" id="PTHR36386:SF1">
    <property type="entry name" value="OS06G0683900 PROTEIN"/>
    <property type="match status" value="1"/>
</dbReference>
<feature type="coiled-coil region" evidence="1">
    <location>
        <begin position="67"/>
        <end position="106"/>
    </location>
</feature>
<feature type="region of interest" description="Disordered" evidence="2">
    <location>
        <begin position="47"/>
        <end position="66"/>
    </location>
</feature>
<proteinExistence type="predicted"/>
<name>A0AAV7GTY2_DENCH</name>